<organism evidence="2">
    <name type="scientific">Oceaniferula spumae</name>
    <dbReference type="NCBI Taxonomy" id="2979115"/>
    <lineage>
        <taxon>Bacteria</taxon>
        <taxon>Pseudomonadati</taxon>
        <taxon>Verrucomicrobiota</taxon>
        <taxon>Verrucomicrobiia</taxon>
        <taxon>Verrucomicrobiales</taxon>
        <taxon>Verrucomicrobiaceae</taxon>
        <taxon>Oceaniferula</taxon>
    </lineage>
</organism>
<protein>
    <submittedName>
        <fullName evidence="2">Lysophospholipase</fullName>
    </submittedName>
</protein>
<dbReference type="PANTHER" id="PTHR11614">
    <property type="entry name" value="PHOSPHOLIPASE-RELATED"/>
    <property type="match status" value="1"/>
</dbReference>
<dbReference type="InterPro" id="IPR051044">
    <property type="entry name" value="MAG_DAG_Lipase"/>
</dbReference>
<dbReference type="Pfam" id="PF12146">
    <property type="entry name" value="Hydrolase_4"/>
    <property type="match status" value="1"/>
</dbReference>
<dbReference type="PRINTS" id="PR00111">
    <property type="entry name" value="ABHYDROLASE"/>
</dbReference>
<accession>A0AAT9FGK1</accession>
<dbReference type="SUPFAM" id="SSF53474">
    <property type="entry name" value="alpha/beta-Hydrolases"/>
    <property type="match status" value="1"/>
</dbReference>
<sequence length="292" mass="32817">MKVETQRVIVHKKSLNRLVMHPDDDVPVRAAAMFYHGQGDYAERYPDVLEPFTRRGIRCTVTDMPGHGRSPGKRGDCGDERFLDALITETMATMGNLPYGVMGHSMGGLLATRHLVLAGKGLLPEPAFSWISSPLLRPGNGRSAAFRTWVGWLAYLIPRLTISTGVTPEMCRLNNEEDEEKALAEQPCNPLWHRRASIRWGLFLLKTSEMIEEEIGNASETTNLLFTQGSDDPVCPVKFAREMYQRFPNKEKRYCEIEGMLHEPFAGVGRERLFSALENWLDDLEPILAAGA</sequence>
<evidence type="ECO:0000259" key="1">
    <source>
        <dbReference type="Pfam" id="PF12146"/>
    </source>
</evidence>
<name>A0AAT9FGK1_9BACT</name>
<dbReference type="AlphaFoldDB" id="A0AAT9FGK1"/>
<dbReference type="InterPro" id="IPR000073">
    <property type="entry name" value="AB_hydrolase_1"/>
</dbReference>
<dbReference type="KEGG" id="osu:NT6N_01490"/>
<reference evidence="2" key="1">
    <citation type="submission" date="2024-07" db="EMBL/GenBank/DDBJ databases">
        <title>Complete genome sequence of Verrucomicrobiaceae bacterium NT6N.</title>
        <authorList>
            <person name="Huang C."/>
            <person name="Takami H."/>
            <person name="Hamasaki K."/>
        </authorList>
    </citation>
    <scope>NUCLEOTIDE SEQUENCE</scope>
    <source>
        <strain evidence="2">NT6N</strain>
    </source>
</reference>
<dbReference type="InterPro" id="IPR022742">
    <property type="entry name" value="Hydrolase_4"/>
</dbReference>
<dbReference type="EMBL" id="AP026866">
    <property type="protein sequence ID" value="BDS05109.1"/>
    <property type="molecule type" value="Genomic_DNA"/>
</dbReference>
<dbReference type="Gene3D" id="3.40.50.1820">
    <property type="entry name" value="alpha/beta hydrolase"/>
    <property type="match status" value="1"/>
</dbReference>
<gene>
    <name evidence="2" type="ORF">NT6N_01490</name>
</gene>
<dbReference type="InterPro" id="IPR029058">
    <property type="entry name" value="AB_hydrolase_fold"/>
</dbReference>
<proteinExistence type="predicted"/>
<feature type="domain" description="Serine aminopeptidase S33" evidence="1">
    <location>
        <begin position="28"/>
        <end position="265"/>
    </location>
</feature>
<evidence type="ECO:0000313" key="2">
    <source>
        <dbReference type="EMBL" id="BDS05109.1"/>
    </source>
</evidence>